<dbReference type="STRING" id="1280837.A0A316VH39"/>
<accession>A0A316VH39</accession>
<protein>
    <recommendedName>
        <fullName evidence="4">TPR-like protein</fullName>
    </recommendedName>
</protein>
<evidence type="ECO:0000256" key="1">
    <source>
        <dbReference type="PROSITE-ProRule" id="PRU00708"/>
    </source>
</evidence>
<evidence type="ECO:0000313" key="3">
    <source>
        <dbReference type="Proteomes" id="UP000245771"/>
    </source>
</evidence>
<dbReference type="OrthoDB" id="3366831at2759"/>
<dbReference type="InterPro" id="IPR011990">
    <property type="entry name" value="TPR-like_helical_dom_sf"/>
</dbReference>
<feature type="repeat" description="PPR" evidence="1">
    <location>
        <begin position="280"/>
        <end position="314"/>
    </location>
</feature>
<gene>
    <name evidence="2" type="ORF">FA14DRAFT_159227</name>
</gene>
<dbReference type="RefSeq" id="XP_025357261.1">
    <property type="nucleotide sequence ID" value="XM_025498111.1"/>
</dbReference>
<dbReference type="Pfam" id="PF01535">
    <property type="entry name" value="PPR"/>
    <property type="match status" value="1"/>
</dbReference>
<reference evidence="2 3" key="1">
    <citation type="journal article" date="2018" name="Mol. Biol. Evol.">
        <title>Broad Genomic Sampling Reveals a Smut Pathogenic Ancestry of the Fungal Clade Ustilaginomycotina.</title>
        <authorList>
            <person name="Kijpornyongpan T."/>
            <person name="Mondo S.J."/>
            <person name="Barry K."/>
            <person name="Sandor L."/>
            <person name="Lee J."/>
            <person name="Lipzen A."/>
            <person name="Pangilinan J."/>
            <person name="LaButti K."/>
            <person name="Hainaut M."/>
            <person name="Henrissat B."/>
            <person name="Grigoriev I.V."/>
            <person name="Spatafora J.W."/>
            <person name="Aime M.C."/>
        </authorList>
    </citation>
    <scope>NUCLEOTIDE SEQUENCE [LARGE SCALE GENOMIC DNA]</scope>
    <source>
        <strain evidence="2 3">MCA 3882</strain>
    </source>
</reference>
<sequence length="509" mass="59073">MFSGQPKFNSQQQQLRQSVHSALQKENINVHEWPALQNFVDRAIVQDGIRAIQGFREMWLDLGYEHQQFFAHGSFATDPLFIQMSPESESSILQIYRIVSKVLPVIPRVVTDVLFERYYVFSLDSYSEQLLDIVGGLDSLTSKNRVQLLSTRLRCQRFKDYWEAFAEYQKMRDWCLERGEILTSNGWFRVFYNLTRLDIYDTKSTPSLPIEIFEELMTDFDNLAQADENVRVKIFTLALSHYGKRASKAVGSKWRMYHQQVILIIHEGLVKRYGDNLNGDVVIFNSLLEAYNRAGLSNSAIEIWNQAVNLNVEIDAATLATIFDICGLNGRLPDAIKIFEWLQHGECFLKLMNKNAWDSWLECLCRCGALQEAMDFTFQLMEHKLRERAEVYKNAETMRAGTKSKDMYYKTIESELTKESDLNYPDKQGLPNKPVFQSQQLRKYSSNGLSTYAPDAKTFGLLLGFSHVKHKHDSYGFTRPELHAELLQRLYQDYPALVPFIEDYKLVPI</sequence>
<name>A0A316VH39_9BASI</name>
<dbReference type="EMBL" id="KZ819602">
    <property type="protein sequence ID" value="PWN36959.1"/>
    <property type="molecule type" value="Genomic_DNA"/>
</dbReference>
<evidence type="ECO:0000313" key="2">
    <source>
        <dbReference type="EMBL" id="PWN36959.1"/>
    </source>
</evidence>
<dbReference type="PROSITE" id="PS51375">
    <property type="entry name" value="PPR"/>
    <property type="match status" value="1"/>
</dbReference>
<dbReference type="InParanoid" id="A0A316VH39"/>
<dbReference type="Gene3D" id="1.25.40.10">
    <property type="entry name" value="Tetratricopeptide repeat domain"/>
    <property type="match status" value="1"/>
</dbReference>
<dbReference type="InterPro" id="IPR002885">
    <property type="entry name" value="PPR_rpt"/>
</dbReference>
<proteinExistence type="predicted"/>
<keyword evidence="3" id="KW-1185">Reference proteome</keyword>
<dbReference type="Proteomes" id="UP000245771">
    <property type="component" value="Unassembled WGS sequence"/>
</dbReference>
<organism evidence="2 3">
    <name type="scientific">Meira miltonrushii</name>
    <dbReference type="NCBI Taxonomy" id="1280837"/>
    <lineage>
        <taxon>Eukaryota</taxon>
        <taxon>Fungi</taxon>
        <taxon>Dikarya</taxon>
        <taxon>Basidiomycota</taxon>
        <taxon>Ustilaginomycotina</taxon>
        <taxon>Exobasidiomycetes</taxon>
        <taxon>Exobasidiales</taxon>
        <taxon>Brachybasidiaceae</taxon>
        <taxon>Meira</taxon>
    </lineage>
</organism>
<evidence type="ECO:0008006" key="4">
    <source>
        <dbReference type="Google" id="ProtNLM"/>
    </source>
</evidence>
<dbReference type="GeneID" id="37019892"/>
<dbReference type="AlphaFoldDB" id="A0A316VH39"/>